<organism evidence="2 3">
    <name type="scientific">Cellulosimicrobium cellulans F16</name>
    <dbReference type="NCBI Taxonomy" id="1350482"/>
    <lineage>
        <taxon>Bacteria</taxon>
        <taxon>Bacillati</taxon>
        <taxon>Actinomycetota</taxon>
        <taxon>Actinomycetes</taxon>
        <taxon>Micrococcales</taxon>
        <taxon>Promicromonosporaceae</taxon>
        <taxon>Cellulosimicrobium</taxon>
    </lineage>
</organism>
<evidence type="ECO:0000313" key="2">
    <source>
        <dbReference type="EMBL" id="KON74510.1"/>
    </source>
</evidence>
<dbReference type="PANTHER" id="PTHR33990:SF1">
    <property type="entry name" value="PROTEIN YJDN"/>
    <property type="match status" value="1"/>
</dbReference>
<dbReference type="AlphaFoldDB" id="A0A0M0FA98"/>
<evidence type="ECO:0000313" key="3">
    <source>
        <dbReference type="Proteomes" id="UP000037387"/>
    </source>
</evidence>
<comment type="caution">
    <text evidence="2">The sequence shown here is derived from an EMBL/GenBank/DDBJ whole genome shotgun (WGS) entry which is preliminary data.</text>
</comment>
<proteinExistence type="predicted"/>
<accession>A0A0M0FA98</accession>
<dbReference type="EMBL" id="ATNL01000006">
    <property type="protein sequence ID" value="KON74510.1"/>
    <property type="molecule type" value="Genomic_DNA"/>
</dbReference>
<dbReference type="CDD" id="cd06588">
    <property type="entry name" value="PhnB_like"/>
    <property type="match status" value="1"/>
</dbReference>
<gene>
    <name evidence="2" type="ORF">M768_00875</name>
</gene>
<dbReference type="Gene3D" id="3.10.180.10">
    <property type="entry name" value="2,3-Dihydroxybiphenyl 1,2-Dioxygenase, domain 1"/>
    <property type="match status" value="1"/>
</dbReference>
<name>A0A0M0FA98_CELCE</name>
<dbReference type="InterPro" id="IPR029068">
    <property type="entry name" value="Glyas_Bleomycin-R_OHBP_Dase"/>
</dbReference>
<keyword evidence="3" id="KW-1185">Reference proteome</keyword>
<dbReference type="PANTHER" id="PTHR33990">
    <property type="entry name" value="PROTEIN YJDN-RELATED"/>
    <property type="match status" value="1"/>
</dbReference>
<dbReference type="Proteomes" id="UP000037387">
    <property type="component" value="Unassembled WGS sequence"/>
</dbReference>
<sequence length="141" mass="15024">MAVRLSPYLNFDGDAREAVEFYGTVFGVTPDISTYDSIGPVDDPAQAKKVMHSQLELPVEGAGTLMASDVPPGTTLTDHASVALFGGPDDRERLRAWFAALSEGAQEVMAMETAPWGDEFGMLTDRFGVGWLVNVAGATTP</sequence>
<evidence type="ECO:0000259" key="1">
    <source>
        <dbReference type="Pfam" id="PF06983"/>
    </source>
</evidence>
<dbReference type="RefSeq" id="WP_053369171.1">
    <property type="nucleotide sequence ID" value="NZ_KQ435288.1"/>
</dbReference>
<dbReference type="SUPFAM" id="SSF54593">
    <property type="entry name" value="Glyoxalase/Bleomycin resistance protein/Dihydroxybiphenyl dioxygenase"/>
    <property type="match status" value="1"/>
</dbReference>
<protein>
    <recommendedName>
        <fullName evidence="1">PhnB-like domain-containing protein</fullName>
    </recommendedName>
</protein>
<dbReference type="InterPro" id="IPR028973">
    <property type="entry name" value="PhnB-like"/>
</dbReference>
<dbReference type="PATRIC" id="fig|1350482.3.peg.159"/>
<dbReference type="Pfam" id="PF06983">
    <property type="entry name" value="3-dmu-9_3-mt"/>
    <property type="match status" value="1"/>
</dbReference>
<feature type="domain" description="PhnB-like" evidence="1">
    <location>
        <begin position="5"/>
        <end position="133"/>
    </location>
</feature>
<reference evidence="2 3" key="1">
    <citation type="journal article" date="2015" name="Sci. Rep.">
        <title>Functional and structural properties of a novel cellulosome-like multienzyme complex: efficient glycoside hydrolysis of water-insoluble 7-xylosyl-10-deacetylpaclitaxel.</title>
        <authorList>
            <person name="Dou T.Y."/>
            <person name="Luan H.W."/>
            <person name="Ge G.B."/>
            <person name="Dong M.M."/>
            <person name="Zou H.F."/>
            <person name="He Y.Q."/>
            <person name="Cui P."/>
            <person name="Wang J.Y."/>
            <person name="Hao D.C."/>
            <person name="Yang S.L."/>
            <person name="Yang L."/>
        </authorList>
    </citation>
    <scope>NUCLEOTIDE SEQUENCE [LARGE SCALE GENOMIC DNA]</scope>
    <source>
        <strain evidence="2 3">F16</strain>
    </source>
</reference>